<evidence type="ECO:0000256" key="4">
    <source>
        <dbReference type="ARBA" id="ARBA00023136"/>
    </source>
</evidence>
<feature type="domain" description="ABC-2 type transporter transmembrane" evidence="6">
    <location>
        <begin position="17"/>
        <end position="366"/>
    </location>
</feature>
<feature type="transmembrane region" description="Helical" evidence="5">
    <location>
        <begin position="259"/>
        <end position="281"/>
    </location>
</feature>
<dbReference type="GO" id="GO:0140359">
    <property type="term" value="F:ABC-type transporter activity"/>
    <property type="evidence" value="ECO:0007669"/>
    <property type="project" value="InterPro"/>
</dbReference>
<dbReference type="AlphaFoldDB" id="A0A942UZ51"/>
<feature type="transmembrane region" description="Helical" evidence="5">
    <location>
        <begin position="20"/>
        <end position="41"/>
    </location>
</feature>
<evidence type="ECO:0000256" key="1">
    <source>
        <dbReference type="ARBA" id="ARBA00004141"/>
    </source>
</evidence>
<feature type="transmembrane region" description="Helical" evidence="5">
    <location>
        <begin position="180"/>
        <end position="202"/>
    </location>
</feature>
<dbReference type="Proteomes" id="UP000724672">
    <property type="component" value="Unassembled WGS sequence"/>
</dbReference>
<name>A0A942UZ51_9FIRM</name>
<accession>A0A942UZ51</accession>
<comment type="caution">
    <text evidence="7">The sequence shown here is derived from an EMBL/GenBank/DDBJ whole genome shotgun (WGS) entry which is preliminary data.</text>
</comment>
<evidence type="ECO:0000256" key="5">
    <source>
        <dbReference type="SAM" id="Phobius"/>
    </source>
</evidence>
<organism evidence="7 8">
    <name type="scientific">Anaeromonas frigoriresistens</name>
    <dbReference type="NCBI Taxonomy" id="2683708"/>
    <lineage>
        <taxon>Bacteria</taxon>
        <taxon>Bacillati</taxon>
        <taxon>Bacillota</taxon>
        <taxon>Tissierellia</taxon>
        <taxon>Tissierellales</taxon>
        <taxon>Thermohalobacteraceae</taxon>
        <taxon>Anaeromonas</taxon>
    </lineage>
</organism>
<dbReference type="Pfam" id="PF12698">
    <property type="entry name" value="ABC2_membrane_3"/>
    <property type="match status" value="1"/>
</dbReference>
<sequence>MLLHVLKYKFICLIRDKAIIFWAFMFPVILAVLFHIVLININPQEEFMKVEFSVVDNDGYRQDIRFKNYVNSIIESYENNSQSIYNISIRSLEESEQLLEDNKIDGYVKIEDELKLIVKRSGTEQSLIKALLDEYIQINSTMETILSNNPSALENIDLLTNNFIEDVPLSESDNTDFSIMIYYSLIAMSCLYASFWGLRIITLSQADLSSIGARMGLIPQKKLHILAIDFFVSWIIQLGIITFQLIFMSTVLNVELLKPIGLVFLTTAVGSAMAISLGSFIGAVIKKDEDTQVTIINSVIGIGYVITVSQINEILESKLPFLACINPIKLVNDGLLSLYYFDNYAILARNVVLMSSLTFFFSAITYLTVRRVKYASI</sequence>
<dbReference type="GO" id="GO:0016020">
    <property type="term" value="C:membrane"/>
    <property type="evidence" value="ECO:0007669"/>
    <property type="project" value="UniProtKB-SubCell"/>
</dbReference>
<evidence type="ECO:0000256" key="3">
    <source>
        <dbReference type="ARBA" id="ARBA00022989"/>
    </source>
</evidence>
<keyword evidence="2 5" id="KW-0812">Transmembrane</keyword>
<feature type="transmembrane region" description="Helical" evidence="5">
    <location>
        <begin position="346"/>
        <end position="369"/>
    </location>
</feature>
<dbReference type="InterPro" id="IPR013525">
    <property type="entry name" value="ABC2_TM"/>
</dbReference>
<protein>
    <submittedName>
        <fullName evidence="7">ABC transporter permease</fullName>
    </submittedName>
</protein>
<dbReference type="EMBL" id="WSFT01000050">
    <property type="protein sequence ID" value="MBS4539479.1"/>
    <property type="molecule type" value="Genomic_DNA"/>
</dbReference>
<proteinExistence type="predicted"/>
<evidence type="ECO:0000259" key="6">
    <source>
        <dbReference type="Pfam" id="PF12698"/>
    </source>
</evidence>
<evidence type="ECO:0000256" key="2">
    <source>
        <dbReference type="ARBA" id="ARBA00022692"/>
    </source>
</evidence>
<reference evidence="7" key="1">
    <citation type="submission" date="2019-12" db="EMBL/GenBank/DDBJ databases">
        <title>Clostridiaceae gen. nov. sp. nov., isolated from sediment in Xinjiang, China.</title>
        <authorList>
            <person name="Zhang R."/>
        </authorList>
    </citation>
    <scope>NUCLEOTIDE SEQUENCE</scope>
    <source>
        <strain evidence="7">D2Q-11</strain>
    </source>
</reference>
<gene>
    <name evidence="7" type="ORF">GOQ27_13470</name>
</gene>
<comment type="subcellular location">
    <subcellularLocation>
        <location evidence="1">Membrane</location>
        <topology evidence="1">Multi-pass membrane protein</topology>
    </subcellularLocation>
</comment>
<evidence type="ECO:0000313" key="8">
    <source>
        <dbReference type="Proteomes" id="UP000724672"/>
    </source>
</evidence>
<dbReference type="PANTHER" id="PTHR43027">
    <property type="entry name" value="DOXORUBICIN RESISTANCE ABC TRANSPORTER PERMEASE PROTEIN DRRC-RELATED"/>
    <property type="match status" value="1"/>
</dbReference>
<dbReference type="RefSeq" id="WP_203367396.1">
    <property type="nucleotide sequence ID" value="NZ_WSFT01000050.1"/>
</dbReference>
<keyword evidence="3 5" id="KW-1133">Transmembrane helix</keyword>
<feature type="transmembrane region" description="Helical" evidence="5">
    <location>
        <begin position="223"/>
        <end position="247"/>
    </location>
</feature>
<dbReference type="PANTHER" id="PTHR43027:SF1">
    <property type="entry name" value="DOXORUBICIN RESISTANCE ABC TRANSPORTER PERMEASE PROTEIN DRRC-RELATED"/>
    <property type="match status" value="1"/>
</dbReference>
<feature type="transmembrane region" description="Helical" evidence="5">
    <location>
        <begin position="293"/>
        <end position="311"/>
    </location>
</feature>
<evidence type="ECO:0000313" key="7">
    <source>
        <dbReference type="EMBL" id="MBS4539479.1"/>
    </source>
</evidence>
<dbReference type="InterPro" id="IPR052902">
    <property type="entry name" value="ABC-2_transporter"/>
</dbReference>
<keyword evidence="8" id="KW-1185">Reference proteome</keyword>
<keyword evidence="4 5" id="KW-0472">Membrane</keyword>